<evidence type="ECO:0000313" key="2">
    <source>
        <dbReference type="Proteomes" id="UP000264870"/>
    </source>
</evidence>
<proteinExistence type="predicted"/>
<evidence type="ECO:0008006" key="3">
    <source>
        <dbReference type="Google" id="ProtNLM"/>
    </source>
</evidence>
<gene>
    <name evidence="1" type="ORF">CG702_03400</name>
</gene>
<organism evidence="1 2">
    <name type="scientific">Escherichia coli</name>
    <dbReference type="NCBI Taxonomy" id="562"/>
    <lineage>
        <taxon>Bacteria</taxon>
        <taxon>Pseudomonadati</taxon>
        <taxon>Pseudomonadota</taxon>
        <taxon>Gammaproteobacteria</taxon>
        <taxon>Enterobacterales</taxon>
        <taxon>Enterobacteriaceae</taxon>
        <taxon>Escherichia</taxon>
    </lineage>
</organism>
<protein>
    <recommendedName>
        <fullName evidence="3">Phage tail protein</fullName>
    </recommendedName>
</protein>
<accession>A0AB73QSX0</accession>
<name>A0AB73QSX0_ECOLX</name>
<comment type="caution">
    <text evidence="1">The sequence shown here is derived from an EMBL/GenBank/DDBJ whole genome shotgun (WGS) entry which is preliminary data.</text>
</comment>
<dbReference type="EMBL" id="NNAK01000005">
    <property type="protein sequence ID" value="OZP04547.1"/>
    <property type="molecule type" value="Genomic_DNA"/>
</dbReference>
<sequence length="60" mass="6536">MSNYALVKNGVVENVVVWDGTGDIFDDYITVNIDDISAGIDWTYDGEAFAPPQEITPQGV</sequence>
<dbReference type="RefSeq" id="WP_101361165.1">
    <property type="nucleotide sequence ID" value="NZ_JAEUYU010000003.1"/>
</dbReference>
<evidence type="ECO:0000313" key="1">
    <source>
        <dbReference type="EMBL" id="OZP04547.1"/>
    </source>
</evidence>
<reference evidence="1 2" key="1">
    <citation type="submission" date="2017-07" db="EMBL/GenBank/DDBJ databases">
        <authorList>
            <person name="Zhi S."/>
            <person name="Banting G."/>
            <person name="Neumann N."/>
        </authorList>
    </citation>
    <scope>NUCLEOTIDE SEQUENCE [LARGE SCALE GENOMIC DNA]</scope>
    <source>
        <strain evidence="1 2">WW41</strain>
    </source>
</reference>
<dbReference type="Proteomes" id="UP000264870">
    <property type="component" value="Unassembled WGS sequence"/>
</dbReference>
<dbReference type="AlphaFoldDB" id="A0AB73QSX0"/>